<comment type="caution">
    <text evidence="1">The sequence shown here is derived from an EMBL/GenBank/DDBJ whole genome shotgun (WGS) entry which is preliminary data.</text>
</comment>
<reference evidence="1" key="1">
    <citation type="submission" date="2019-03" db="EMBL/GenBank/DDBJ databases">
        <title>Single cell metagenomics reveals metabolic interactions within the superorganism composed of flagellate Streblomastix strix and complex community of Bacteroidetes bacteria on its surface.</title>
        <authorList>
            <person name="Treitli S.C."/>
            <person name="Kolisko M."/>
            <person name="Husnik F."/>
            <person name="Keeling P."/>
            <person name="Hampl V."/>
        </authorList>
    </citation>
    <scope>NUCLEOTIDE SEQUENCE</scope>
    <source>
        <strain evidence="1">STM</strain>
    </source>
</reference>
<proteinExistence type="predicted"/>
<dbReference type="EMBL" id="SNRY01001222">
    <property type="protein sequence ID" value="KAA6332588.1"/>
    <property type="molecule type" value="Genomic_DNA"/>
</dbReference>
<gene>
    <name evidence="1" type="ORF">EZS27_018923</name>
</gene>
<organism evidence="1">
    <name type="scientific">termite gut metagenome</name>
    <dbReference type="NCBI Taxonomy" id="433724"/>
    <lineage>
        <taxon>unclassified sequences</taxon>
        <taxon>metagenomes</taxon>
        <taxon>organismal metagenomes</taxon>
    </lineage>
</organism>
<evidence type="ECO:0000313" key="1">
    <source>
        <dbReference type="EMBL" id="KAA6332588.1"/>
    </source>
</evidence>
<name>A0A5J4RG57_9ZZZZ</name>
<dbReference type="AlphaFoldDB" id="A0A5J4RG57"/>
<sequence length="245" mass="28076">MIYLIDDNQNNQRERLGKSFVDDGVFNGYLTSIEKLEKPAQASNVSHLAFLKDAKCILLHATTEDYDKEKESFLEGSRTNAINIKELISQEGDLIPLAIFSNGVDVNEPIYFPDKAPNYISAINKNLFYEHLWDFVENYKNSGLIELRILAWGKNFRAKEVSKSANILLEALAFRNGSDSFKISELSGEQQVLKAFVETSFPDTHWLDFLHDLGDNPISINDFRNKINQIIESFLKYGKNIRSWK</sequence>
<protein>
    <submittedName>
        <fullName evidence="1">Uncharacterized protein</fullName>
    </submittedName>
</protein>
<accession>A0A5J4RG57</accession>